<dbReference type="InterPro" id="IPR010496">
    <property type="entry name" value="AL/BT2_dom"/>
</dbReference>
<evidence type="ECO:0000256" key="1">
    <source>
        <dbReference type="SAM" id="SignalP"/>
    </source>
</evidence>
<accession>A0A419VWK4</accession>
<dbReference type="AlphaFoldDB" id="A0A419VWK4"/>
<keyword evidence="1" id="KW-0732">Signal</keyword>
<comment type="caution">
    <text evidence="3">The sequence shown here is derived from an EMBL/GenBank/DDBJ whole genome shotgun (WGS) entry which is preliminary data.</text>
</comment>
<dbReference type="EMBL" id="RAPN01000004">
    <property type="protein sequence ID" value="RKD86535.1"/>
    <property type="molecule type" value="Genomic_DNA"/>
</dbReference>
<evidence type="ECO:0000259" key="2">
    <source>
        <dbReference type="Pfam" id="PF06439"/>
    </source>
</evidence>
<dbReference type="Pfam" id="PF06439">
    <property type="entry name" value="3keto-disac_hyd"/>
    <property type="match status" value="1"/>
</dbReference>
<sequence>MQNFRFTTIIILLLSSTTIFAQKSVSLFNGDNLKGWYAFSSEDGKLKNGEELFVVSDNTIHLYGKKAGYLMTEKSFSNFQLKAEFRWNTDENVERKSQKKNSGLMYLVPKSAKDTLWPQGIQFQIKEGATGDFILLQNVSLEKDGARNEPGRSVAIGKNEDAENTAGDWNTIEILVENGLIKQYLNGKLVNDGSYPSVTKGRILLQYEGYPIDFRSIEITKL</sequence>
<feature type="chain" id="PRO_5019247596" evidence="1">
    <location>
        <begin position="22"/>
        <end position="222"/>
    </location>
</feature>
<dbReference type="GO" id="GO:0016787">
    <property type="term" value="F:hydrolase activity"/>
    <property type="evidence" value="ECO:0007669"/>
    <property type="project" value="InterPro"/>
</dbReference>
<dbReference type="Gene3D" id="2.60.120.560">
    <property type="entry name" value="Exo-inulinase, domain 1"/>
    <property type="match status" value="1"/>
</dbReference>
<reference evidence="3 4" key="1">
    <citation type="submission" date="2018-09" db="EMBL/GenBank/DDBJ databases">
        <title>Genomic Encyclopedia of Archaeal and Bacterial Type Strains, Phase II (KMG-II): from individual species to whole genera.</title>
        <authorList>
            <person name="Goeker M."/>
        </authorList>
    </citation>
    <scope>NUCLEOTIDE SEQUENCE [LARGE SCALE GENOMIC DNA]</scope>
    <source>
        <strain evidence="3 4">DSM 27148</strain>
    </source>
</reference>
<keyword evidence="4" id="KW-1185">Reference proteome</keyword>
<name>A0A419VWK4_9BACT</name>
<gene>
    <name evidence="3" type="ORF">BC643_4233</name>
</gene>
<evidence type="ECO:0000313" key="3">
    <source>
        <dbReference type="EMBL" id="RKD86535.1"/>
    </source>
</evidence>
<organism evidence="3 4">
    <name type="scientific">Mangrovibacterium diazotrophicum</name>
    <dbReference type="NCBI Taxonomy" id="1261403"/>
    <lineage>
        <taxon>Bacteria</taxon>
        <taxon>Pseudomonadati</taxon>
        <taxon>Bacteroidota</taxon>
        <taxon>Bacteroidia</taxon>
        <taxon>Marinilabiliales</taxon>
        <taxon>Prolixibacteraceae</taxon>
        <taxon>Mangrovibacterium</taxon>
    </lineage>
</organism>
<evidence type="ECO:0000313" key="4">
    <source>
        <dbReference type="Proteomes" id="UP000283387"/>
    </source>
</evidence>
<proteinExistence type="predicted"/>
<dbReference type="Proteomes" id="UP000283387">
    <property type="component" value="Unassembled WGS sequence"/>
</dbReference>
<protein>
    <submittedName>
        <fullName evidence="3">Uncharacterized protein DUF1080</fullName>
    </submittedName>
</protein>
<feature type="signal peptide" evidence="1">
    <location>
        <begin position="1"/>
        <end position="21"/>
    </location>
</feature>
<dbReference type="OrthoDB" id="259356at2"/>
<dbReference type="RefSeq" id="WP_120275223.1">
    <property type="nucleotide sequence ID" value="NZ_RAPN01000004.1"/>
</dbReference>
<feature type="domain" description="3-keto-alpha-glucoside-1,2-lyase/3-keto-2-hydroxy-glucal hydratase" evidence="2">
    <location>
        <begin position="24"/>
        <end position="220"/>
    </location>
</feature>